<name>K9TPA3_9CYAN</name>
<dbReference type="Proteomes" id="UP000010367">
    <property type="component" value="Chromosome"/>
</dbReference>
<sequence length="73" mass="8110">MTTLRSHPEQLCFSIGRLLPILLDEVHKTSHNAVLREAAAQILEGLRTLELANQTELSEPVTAKVAIHEILTK</sequence>
<gene>
    <name evidence="1" type="ORF">Oscil6304_4474</name>
</gene>
<dbReference type="OrthoDB" id="516924at2"/>
<dbReference type="KEGG" id="oac:Oscil6304_4474"/>
<dbReference type="AlphaFoldDB" id="K9TPA3"/>
<dbReference type="InParanoid" id="K9TPA3"/>
<dbReference type="HOGENOM" id="CLU_2701201_0_0_3"/>
<proteinExistence type="predicted"/>
<dbReference type="EMBL" id="CP003607">
    <property type="protein sequence ID" value="AFY83991.1"/>
    <property type="molecule type" value="Genomic_DNA"/>
</dbReference>
<evidence type="ECO:0000313" key="1">
    <source>
        <dbReference type="EMBL" id="AFY83991.1"/>
    </source>
</evidence>
<dbReference type="STRING" id="56110.Oscil6304_4474"/>
<dbReference type="eggNOG" id="ENOG502ZGQK">
    <property type="taxonomic scope" value="Bacteria"/>
</dbReference>
<organism evidence="1 2">
    <name type="scientific">Oscillatoria acuminata PCC 6304</name>
    <dbReference type="NCBI Taxonomy" id="56110"/>
    <lineage>
        <taxon>Bacteria</taxon>
        <taxon>Bacillati</taxon>
        <taxon>Cyanobacteriota</taxon>
        <taxon>Cyanophyceae</taxon>
        <taxon>Oscillatoriophycideae</taxon>
        <taxon>Oscillatoriales</taxon>
        <taxon>Oscillatoriaceae</taxon>
        <taxon>Oscillatoria</taxon>
    </lineage>
</organism>
<dbReference type="RefSeq" id="WP_015150613.1">
    <property type="nucleotide sequence ID" value="NC_019693.1"/>
</dbReference>
<keyword evidence="2" id="KW-1185">Reference proteome</keyword>
<evidence type="ECO:0000313" key="2">
    <source>
        <dbReference type="Proteomes" id="UP000010367"/>
    </source>
</evidence>
<reference evidence="1 2" key="1">
    <citation type="submission" date="2012-06" db="EMBL/GenBank/DDBJ databases">
        <title>Finished chromosome of genome of Oscillatoria acuminata PCC 6304.</title>
        <authorList>
            <consortium name="US DOE Joint Genome Institute"/>
            <person name="Gugger M."/>
            <person name="Coursin T."/>
            <person name="Rippka R."/>
            <person name="Tandeau De Marsac N."/>
            <person name="Huntemann M."/>
            <person name="Wei C.-L."/>
            <person name="Han J."/>
            <person name="Detter J.C."/>
            <person name="Han C."/>
            <person name="Tapia R."/>
            <person name="Davenport K."/>
            <person name="Daligault H."/>
            <person name="Erkkila T."/>
            <person name="Gu W."/>
            <person name="Munk A.C.C."/>
            <person name="Teshima H."/>
            <person name="Xu Y."/>
            <person name="Chain P."/>
            <person name="Chen A."/>
            <person name="Krypides N."/>
            <person name="Mavromatis K."/>
            <person name="Markowitz V."/>
            <person name="Szeto E."/>
            <person name="Ivanova N."/>
            <person name="Mikhailova N."/>
            <person name="Ovchinnikova G."/>
            <person name="Pagani I."/>
            <person name="Pati A."/>
            <person name="Goodwin L."/>
            <person name="Peters L."/>
            <person name="Pitluck S."/>
            <person name="Woyke T."/>
            <person name="Kerfeld C."/>
        </authorList>
    </citation>
    <scope>NUCLEOTIDE SEQUENCE [LARGE SCALE GENOMIC DNA]</scope>
    <source>
        <strain evidence="1 2">PCC 6304</strain>
    </source>
</reference>
<accession>K9TPA3</accession>
<protein>
    <submittedName>
        <fullName evidence="1">Uncharacterized protein</fullName>
    </submittedName>
</protein>